<organism evidence="3 4">
    <name type="scientific">Amycolatopsis marina</name>
    <dbReference type="NCBI Taxonomy" id="490629"/>
    <lineage>
        <taxon>Bacteria</taxon>
        <taxon>Bacillati</taxon>
        <taxon>Actinomycetota</taxon>
        <taxon>Actinomycetes</taxon>
        <taxon>Pseudonocardiales</taxon>
        <taxon>Pseudonocardiaceae</taxon>
        <taxon>Amycolatopsis</taxon>
    </lineage>
</organism>
<protein>
    <recommendedName>
        <fullName evidence="2">Outer membrane channel protein CpnT-like N-terminal domain-containing protein</fullName>
    </recommendedName>
</protein>
<dbReference type="InterPro" id="IPR036689">
    <property type="entry name" value="ESAT-6-like_sf"/>
</dbReference>
<name>A0A1I0YSZ3_9PSEU</name>
<dbReference type="InterPro" id="IPR057746">
    <property type="entry name" value="CpnT-like_N"/>
</dbReference>
<dbReference type="Gene3D" id="1.20.1260.20">
    <property type="entry name" value="PPE superfamily"/>
    <property type="match status" value="1"/>
</dbReference>
<gene>
    <name evidence="3" type="ORF">SAMN05216266_105305</name>
</gene>
<evidence type="ECO:0000313" key="4">
    <source>
        <dbReference type="Proteomes" id="UP000243799"/>
    </source>
</evidence>
<reference evidence="4" key="1">
    <citation type="submission" date="2016-10" db="EMBL/GenBank/DDBJ databases">
        <authorList>
            <person name="Varghese N."/>
            <person name="Submissions S."/>
        </authorList>
    </citation>
    <scope>NUCLEOTIDE SEQUENCE [LARGE SCALE GENOMIC DNA]</scope>
    <source>
        <strain evidence="4">CGMCC 4.3568</strain>
    </source>
</reference>
<keyword evidence="4" id="KW-1185">Reference proteome</keyword>
<evidence type="ECO:0000313" key="3">
    <source>
        <dbReference type="EMBL" id="SFB16321.1"/>
    </source>
</evidence>
<evidence type="ECO:0000256" key="1">
    <source>
        <dbReference type="SAM" id="MobiDB-lite"/>
    </source>
</evidence>
<dbReference type="InterPro" id="IPR038332">
    <property type="entry name" value="PPE_sf"/>
</dbReference>
<dbReference type="AlphaFoldDB" id="A0A1I0YSZ3"/>
<evidence type="ECO:0000259" key="2">
    <source>
        <dbReference type="Pfam" id="PF25547"/>
    </source>
</evidence>
<dbReference type="Proteomes" id="UP000243799">
    <property type="component" value="Unassembled WGS sequence"/>
</dbReference>
<proteinExistence type="predicted"/>
<feature type="domain" description="Outer membrane channel protein CpnT-like N-terminal" evidence="2">
    <location>
        <begin position="115"/>
        <end position="237"/>
    </location>
</feature>
<dbReference type="SUPFAM" id="SSF140453">
    <property type="entry name" value="EsxAB dimer-like"/>
    <property type="match status" value="1"/>
</dbReference>
<accession>A0A1I0YSZ3</accession>
<dbReference type="EMBL" id="FOKG01000005">
    <property type="protein sequence ID" value="SFB16321.1"/>
    <property type="molecule type" value="Genomic_DNA"/>
</dbReference>
<dbReference type="OrthoDB" id="5069709at2"/>
<sequence length="294" mass="30237">MTAGTDEPLVEPNTDPDNYYAEDREDGDPFTNMGAPDPESGTGFMTGVTAFEAGWAIADGIDSGNWMVAVSGLVAGGLDVAGAVTDPLGYVAGQVISWMLEHIEPAREALNELAGNPDMVKAYAQSWTNIEEEMTAVGSELQAEAPRGTVTWTGEAGDAYRKKAEALAGLYGGTAGVAHGIASLTTSMAEVVNGVRTAVRDLIASIAGSLISWTIELLASLGTAAPLVVAQATSAIARVVTKVGLLLKSLGKALFSALDLLVVLRDLLDGFIRALNALEEGKQTAPAGAGGGSW</sequence>
<dbReference type="STRING" id="490629.SAMN05216266_105305"/>
<dbReference type="Pfam" id="PF25547">
    <property type="entry name" value="WXG100_2"/>
    <property type="match status" value="1"/>
</dbReference>
<feature type="region of interest" description="Disordered" evidence="1">
    <location>
        <begin position="1"/>
        <end position="43"/>
    </location>
</feature>
<dbReference type="RefSeq" id="WP_091672606.1">
    <property type="nucleotide sequence ID" value="NZ_FOKG01000005.1"/>
</dbReference>